<dbReference type="GO" id="GO:0007165">
    <property type="term" value="P:signal transduction"/>
    <property type="evidence" value="ECO:0007669"/>
    <property type="project" value="InterPro"/>
</dbReference>
<dbReference type="PROSITE" id="PS50003">
    <property type="entry name" value="PH_DOMAIN"/>
    <property type="match status" value="1"/>
</dbReference>
<feature type="coiled-coil region" evidence="2">
    <location>
        <begin position="608"/>
        <end position="635"/>
    </location>
</feature>
<evidence type="ECO:0000259" key="4">
    <source>
        <dbReference type="PROSITE" id="PS50003"/>
    </source>
</evidence>
<keyword evidence="1" id="KW-0343">GTPase activation</keyword>
<evidence type="ECO:0000256" key="3">
    <source>
        <dbReference type="SAM" id="MobiDB-lite"/>
    </source>
</evidence>
<accession>B5AHC1</accession>
<feature type="domain" description="PH" evidence="4">
    <location>
        <begin position="50"/>
        <end position="160"/>
    </location>
</feature>
<evidence type="ECO:0000259" key="5">
    <source>
        <dbReference type="PROSITE" id="PS50238"/>
    </source>
</evidence>
<dbReference type="PROSITE" id="PS50238">
    <property type="entry name" value="RHOGAP"/>
    <property type="match status" value="1"/>
</dbReference>
<feature type="compositionally biased region" description="Polar residues" evidence="3">
    <location>
        <begin position="445"/>
        <end position="460"/>
    </location>
</feature>
<dbReference type="SMART" id="SM00324">
    <property type="entry name" value="RhoGAP"/>
    <property type="match status" value="1"/>
</dbReference>
<dbReference type="GO" id="GO:0051056">
    <property type="term" value="P:regulation of small GTPase mediated signal transduction"/>
    <property type="evidence" value="ECO:0007669"/>
    <property type="project" value="UniProtKB-ARBA"/>
</dbReference>
<dbReference type="Gene3D" id="2.30.29.30">
    <property type="entry name" value="Pleckstrin-homology domain (PH domain)/Phosphotyrosine-binding domain (PTB)"/>
    <property type="match status" value="1"/>
</dbReference>
<dbReference type="Pfam" id="PF00169">
    <property type="entry name" value="PH"/>
    <property type="match status" value="1"/>
</dbReference>
<dbReference type="InterPro" id="IPR051025">
    <property type="entry name" value="RhoGAP"/>
</dbReference>
<dbReference type="CDD" id="cd00159">
    <property type="entry name" value="RhoGAP"/>
    <property type="match status" value="1"/>
</dbReference>
<protein>
    <submittedName>
        <fullName evidence="6">Rho GTPase activating protein</fullName>
    </submittedName>
</protein>
<dbReference type="PANTHER" id="PTHR15228:SF24">
    <property type="entry name" value="RHO-GAP DOMAIN-CONTAINING PROTEIN"/>
    <property type="match status" value="1"/>
</dbReference>
<dbReference type="AlphaFoldDB" id="B5AHC1"/>
<dbReference type="GO" id="GO:0005096">
    <property type="term" value="F:GTPase activator activity"/>
    <property type="evidence" value="ECO:0007669"/>
    <property type="project" value="UniProtKB-KW"/>
</dbReference>
<dbReference type="CDD" id="cd00821">
    <property type="entry name" value="PH"/>
    <property type="match status" value="1"/>
</dbReference>
<evidence type="ECO:0000313" key="6">
    <source>
        <dbReference type="EMBL" id="ACF75516.1"/>
    </source>
</evidence>
<dbReference type="InterPro" id="IPR008936">
    <property type="entry name" value="Rho_GTPase_activation_prot"/>
</dbReference>
<dbReference type="InterPro" id="IPR001849">
    <property type="entry name" value="PH_domain"/>
</dbReference>
<reference evidence="6" key="1">
    <citation type="journal article" date="2009" name="Mol. Biol. Evol.">
        <title>Degenerate tetraploidy was established before bdelloid rotifer families diverged.</title>
        <authorList>
            <person name="Hur J.H."/>
            <person name="Van Doninck K."/>
            <person name="Mandigo M.L."/>
            <person name="Meselson M."/>
        </authorList>
    </citation>
    <scope>NUCLEOTIDE SEQUENCE</scope>
    <source>
        <strain evidence="6">Prhis-4</strain>
    </source>
</reference>
<dbReference type="EMBL" id="EU850441">
    <property type="protein sequence ID" value="ACF75516.1"/>
    <property type="molecule type" value="Genomic_DNA"/>
</dbReference>
<name>B5AHC1_PHIRO</name>
<feature type="region of interest" description="Disordered" evidence="3">
    <location>
        <begin position="441"/>
        <end position="474"/>
    </location>
</feature>
<dbReference type="InterPro" id="IPR000198">
    <property type="entry name" value="RhoGAP_dom"/>
</dbReference>
<keyword evidence="2" id="KW-0175">Coiled coil</keyword>
<proteinExistence type="predicted"/>
<evidence type="ECO:0000256" key="1">
    <source>
        <dbReference type="ARBA" id="ARBA00022468"/>
    </source>
</evidence>
<organism evidence="6">
    <name type="scientific">Philodina roseola</name>
    <name type="common">Rotifer</name>
    <dbReference type="NCBI Taxonomy" id="96448"/>
    <lineage>
        <taxon>Eukaryota</taxon>
        <taxon>Metazoa</taxon>
        <taxon>Spiralia</taxon>
        <taxon>Gnathifera</taxon>
        <taxon>Rotifera</taxon>
        <taxon>Eurotatoria</taxon>
        <taxon>Bdelloidea</taxon>
        <taxon>Philodinida</taxon>
        <taxon>Philodinidae</taxon>
        <taxon>Philodina</taxon>
    </lineage>
</organism>
<dbReference type="SMART" id="SM00233">
    <property type="entry name" value="PH"/>
    <property type="match status" value="1"/>
</dbReference>
<sequence>MKFIVTTSLMMSGLSTDRTRMRKDVVVVLFSSVFFFDNFSRFLSRRKTMSNMKEGWLKIKLHNQSKWHRRFCIVDWDRSILFFASRPDTRYREWIQLLSNIVINDCDLTYLTDTNSATNSHLVLNTIEIKTDNGNTTHFLQADTKKECDAWLLALRRTAYSRIGGGIFGQSLEETFKYSRDKTSSVPLVIRQCCEFLLEFGSTSVGLFRVPGKQSSIRELRDLYDRGLNVELNTSYSPATISSLLKNFLQSLPEPIIPTKYFDEFLEIGCRLKYHQGNDLKRLKNLIETTLPPMNFATLSYLCLFLKKITDHVERTKMDTENLAVVFGNNLIRQPDDCDLNMIRGHSYNLLPLIKGLIDHSDFLFVNNSSEQFQESYEQTNESVAKSSGFSSFSSLLSTGEHPLGTKSRSASMPSICIGTCSSIDSGSKSLDDDLVRTRRPLSFNEETLQSTSNQTMTNSRENEQKKSSSSHFLRIRSTNDEILKTNSSSADDILLKSSDESTPVHSTTNDSLLDVPVVIRKMEKYSSKKSFADRLSKPFNSLKLTMPKAFQSHSTSNVAEPNLTLRKSVQEKKSSSQTQTQSNHLKEILSQKELIIVQLTRTCQDERQRFEKEIQQLRFYVEQLQNENLQLKRQLNLQ</sequence>
<dbReference type="Gene3D" id="1.10.555.10">
    <property type="entry name" value="Rho GTPase activation protein"/>
    <property type="match status" value="1"/>
</dbReference>
<dbReference type="InterPro" id="IPR011993">
    <property type="entry name" value="PH-like_dom_sf"/>
</dbReference>
<dbReference type="PANTHER" id="PTHR15228">
    <property type="entry name" value="SPERMATHECAL PHYSIOLOGY VARIANT"/>
    <property type="match status" value="1"/>
</dbReference>
<dbReference type="SUPFAM" id="SSF48350">
    <property type="entry name" value="GTPase activation domain, GAP"/>
    <property type="match status" value="1"/>
</dbReference>
<feature type="domain" description="Rho-GAP" evidence="5">
    <location>
        <begin position="170"/>
        <end position="365"/>
    </location>
</feature>
<dbReference type="Pfam" id="PF00620">
    <property type="entry name" value="RhoGAP"/>
    <property type="match status" value="1"/>
</dbReference>
<reference evidence="6" key="2">
    <citation type="journal article" date="2009" name="PLoS Genet.">
        <title>Phylogenomics of unusual histone H2A Variants in Bdelloid rotifers.</title>
        <authorList>
            <person name="Van Doninck K."/>
            <person name="Mandigo M.L."/>
            <person name="Hur J.H."/>
            <person name="Wang P."/>
            <person name="Guglielmini J."/>
            <person name="Milinkovitch M.C."/>
            <person name="Lane W.S."/>
            <person name="Meselson M."/>
        </authorList>
    </citation>
    <scope>NUCLEOTIDE SEQUENCE</scope>
    <source>
        <strain evidence="6">Prhis-4</strain>
    </source>
</reference>
<dbReference type="SUPFAM" id="SSF50729">
    <property type="entry name" value="PH domain-like"/>
    <property type="match status" value="1"/>
</dbReference>
<evidence type="ECO:0000256" key="2">
    <source>
        <dbReference type="SAM" id="Coils"/>
    </source>
</evidence>